<accession>A0A316FWF8</accession>
<dbReference type="Proteomes" id="UP000245390">
    <property type="component" value="Unassembled WGS sequence"/>
</dbReference>
<feature type="region of interest" description="Disordered" evidence="1">
    <location>
        <begin position="1"/>
        <end position="25"/>
    </location>
</feature>
<sequence>MTSDEIAARNRANAGRSTGPRTAPGKAMVASNALRHGATARPDPGSVAGWLAIILDSPHITPGDLLPADECGVRALALAQAEAHLVAAERALQAFETGAAKPGECTKDLRETADLIMDELLEFVGTRREVRPDLSILRRIARVETEETMSGGERHRLLRRYLREARTGRRHAFEAWAAGRADNADAASLAPRRPDFPKQSQIST</sequence>
<evidence type="ECO:0000256" key="1">
    <source>
        <dbReference type="SAM" id="MobiDB-lite"/>
    </source>
</evidence>
<feature type="region of interest" description="Disordered" evidence="1">
    <location>
        <begin position="184"/>
        <end position="204"/>
    </location>
</feature>
<name>A0A316FWF8_9RHOB</name>
<gene>
    <name evidence="2" type="ORF">C8D95_11446</name>
</gene>
<proteinExistence type="predicted"/>
<dbReference type="RefSeq" id="WP_164721585.1">
    <property type="nucleotide sequence ID" value="NZ_CP034588.1"/>
</dbReference>
<evidence type="ECO:0000313" key="2">
    <source>
        <dbReference type="EMBL" id="PWK53144.1"/>
    </source>
</evidence>
<keyword evidence="3" id="KW-1185">Reference proteome</keyword>
<dbReference type="EMBL" id="QGGV01000014">
    <property type="protein sequence ID" value="PWK53144.1"/>
    <property type="molecule type" value="Genomic_DNA"/>
</dbReference>
<protein>
    <submittedName>
        <fullName evidence="2">Uncharacterized protein</fullName>
    </submittedName>
</protein>
<organism evidence="2 3">
    <name type="scientific">Silicimonas algicola</name>
    <dbReference type="NCBI Taxonomy" id="1826607"/>
    <lineage>
        <taxon>Bacteria</taxon>
        <taxon>Pseudomonadati</taxon>
        <taxon>Pseudomonadota</taxon>
        <taxon>Alphaproteobacteria</taxon>
        <taxon>Rhodobacterales</taxon>
        <taxon>Paracoccaceae</taxon>
    </lineage>
</organism>
<reference evidence="2 3" key="1">
    <citation type="submission" date="2018-05" db="EMBL/GenBank/DDBJ databases">
        <title>Genomic Encyclopedia of Type Strains, Phase IV (KMG-IV): sequencing the most valuable type-strain genomes for metagenomic binning, comparative biology and taxonomic classification.</title>
        <authorList>
            <person name="Goeker M."/>
        </authorList>
    </citation>
    <scope>NUCLEOTIDE SEQUENCE [LARGE SCALE GENOMIC DNA]</scope>
    <source>
        <strain evidence="2 3">DSM 103371</strain>
    </source>
</reference>
<comment type="caution">
    <text evidence="2">The sequence shown here is derived from an EMBL/GenBank/DDBJ whole genome shotgun (WGS) entry which is preliminary data.</text>
</comment>
<dbReference type="AlphaFoldDB" id="A0A316FWF8"/>
<evidence type="ECO:0000313" key="3">
    <source>
        <dbReference type="Proteomes" id="UP000245390"/>
    </source>
</evidence>